<gene>
    <name evidence="1" type="ORF">ACFSGX_15165</name>
</gene>
<keyword evidence="2" id="KW-1185">Reference proteome</keyword>
<evidence type="ECO:0000313" key="2">
    <source>
        <dbReference type="Proteomes" id="UP001597400"/>
    </source>
</evidence>
<organism evidence="1 2">
    <name type="scientific">Sphingomonas arantia</name>
    <dbReference type="NCBI Taxonomy" id="1460676"/>
    <lineage>
        <taxon>Bacteria</taxon>
        <taxon>Pseudomonadati</taxon>
        <taxon>Pseudomonadota</taxon>
        <taxon>Alphaproteobacteria</taxon>
        <taxon>Sphingomonadales</taxon>
        <taxon>Sphingomonadaceae</taxon>
        <taxon>Sphingomonas</taxon>
    </lineage>
</organism>
<sequence>MVGPPKSLRDLRKIEANLIVTCRACRHSREFDREALIADLMRRRRNLDWYLLHHHFRCACGSKDVRLSVVAFADKLGDETRQRFAEALELVRWSVGRAGKEPIQTEALRVALARLSCHCADPSWCNRLYEDAGGSNPIAVSASVYGGWRGILRQLGLPDE</sequence>
<dbReference type="Proteomes" id="UP001597400">
    <property type="component" value="Unassembled WGS sequence"/>
</dbReference>
<name>A0ABW4TZJ1_9SPHN</name>
<comment type="caution">
    <text evidence="1">The sequence shown here is derived from an EMBL/GenBank/DDBJ whole genome shotgun (WGS) entry which is preliminary data.</text>
</comment>
<accession>A0ABW4TZJ1</accession>
<dbReference type="RefSeq" id="WP_380931171.1">
    <property type="nucleotide sequence ID" value="NZ_JBHUGS010000005.1"/>
</dbReference>
<protein>
    <submittedName>
        <fullName evidence="1">Uncharacterized protein</fullName>
    </submittedName>
</protein>
<proteinExistence type="predicted"/>
<dbReference type="EMBL" id="JBHUGS010000005">
    <property type="protein sequence ID" value="MFD1952112.1"/>
    <property type="molecule type" value="Genomic_DNA"/>
</dbReference>
<reference evidence="2" key="1">
    <citation type="journal article" date="2019" name="Int. J. Syst. Evol. Microbiol.">
        <title>The Global Catalogue of Microorganisms (GCM) 10K type strain sequencing project: providing services to taxonomists for standard genome sequencing and annotation.</title>
        <authorList>
            <consortium name="The Broad Institute Genomics Platform"/>
            <consortium name="The Broad Institute Genome Sequencing Center for Infectious Disease"/>
            <person name="Wu L."/>
            <person name="Ma J."/>
        </authorList>
    </citation>
    <scope>NUCLEOTIDE SEQUENCE [LARGE SCALE GENOMIC DNA]</scope>
    <source>
        <strain evidence="2">CGMCC 1.12702</strain>
    </source>
</reference>
<evidence type="ECO:0000313" key="1">
    <source>
        <dbReference type="EMBL" id="MFD1952112.1"/>
    </source>
</evidence>